<evidence type="ECO:0000313" key="4">
    <source>
        <dbReference type="EMBL" id="MDO7905657.1"/>
    </source>
</evidence>
<feature type="region of interest" description="Disordered" evidence="1">
    <location>
        <begin position="442"/>
        <end position="464"/>
    </location>
</feature>
<reference evidence="4 5" key="1">
    <citation type="submission" date="2023-07" db="EMBL/GenBank/DDBJ databases">
        <title>Paenibacillus sp. JX-17 nov. isolated from soil.</title>
        <authorList>
            <person name="Wan Y."/>
            <person name="Liu B."/>
        </authorList>
    </citation>
    <scope>NUCLEOTIDE SEQUENCE [LARGE SCALE GENOMIC DNA]</scope>
    <source>
        <strain evidence="4 5">JX-17</strain>
    </source>
</reference>
<dbReference type="RefSeq" id="WP_305022861.1">
    <property type="nucleotide sequence ID" value="NZ_JAUQTB010000002.1"/>
</dbReference>
<keyword evidence="5" id="KW-1185">Reference proteome</keyword>
<evidence type="ECO:0000259" key="2">
    <source>
        <dbReference type="Pfam" id="PF13208"/>
    </source>
</evidence>
<dbReference type="Pfam" id="PF15615">
    <property type="entry name" value="TerB_C"/>
    <property type="match status" value="1"/>
</dbReference>
<feature type="domain" description="TerB-C" evidence="3">
    <location>
        <begin position="398"/>
        <end position="594"/>
    </location>
</feature>
<dbReference type="InterPro" id="IPR025266">
    <property type="entry name" value="TerB_N"/>
</dbReference>
<gene>
    <name evidence="4" type="ORF">Q5741_04430</name>
</gene>
<dbReference type="Proteomes" id="UP001240171">
    <property type="component" value="Unassembled WGS sequence"/>
</dbReference>
<accession>A0ABT9C8S6</accession>
<feature type="region of interest" description="Disordered" evidence="1">
    <location>
        <begin position="46"/>
        <end position="66"/>
    </location>
</feature>
<dbReference type="Pfam" id="PF13208">
    <property type="entry name" value="TerB_N"/>
    <property type="match status" value="1"/>
</dbReference>
<protein>
    <submittedName>
        <fullName evidence="4">TerB N-terminal domain-containing protein</fullName>
    </submittedName>
</protein>
<feature type="domain" description="TerB N-terminal" evidence="2">
    <location>
        <begin position="128"/>
        <end position="272"/>
    </location>
</feature>
<evidence type="ECO:0000313" key="5">
    <source>
        <dbReference type="Proteomes" id="UP001240171"/>
    </source>
</evidence>
<name>A0ABT9C8S6_9BACL</name>
<organism evidence="4 5">
    <name type="scientific">Paenibacillus lacisoli</name>
    <dbReference type="NCBI Taxonomy" id="3064525"/>
    <lineage>
        <taxon>Bacteria</taxon>
        <taxon>Bacillati</taxon>
        <taxon>Bacillota</taxon>
        <taxon>Bacilli</taxon>
        <taxon>Bacillales</taxon>
        <taxon>Paenibacillaceae</taxon>
        <taxon>Paenibacillus</taxon>
    </lineage>
</organism>
<evidence type="ECO:0000259" key="3">
    <source>
        <dbReference type="Pfam" id="PF15615"/>
    </source>
</evidence>
<evidence type="ECO:0000256" key="1">
    <source>
        <dbReference type="SAM" id="MobiDB-lite"/>
    </source>
</evidence>
<dbReference type="EMBL" id="JAUQTB010000002">
    <property type="protein sequence ID" value="MDO7905657.1"/>
    <property type="molecule type" value="Genomic_DNA"/>
</dbReference>
<comment type="caution">
    <text evidence="4">The sequence shown here is derived from an EMBL/GenBank/DDBJ whole genome shotgun (WGS) entry which is preliminary data.</text>
</comment>
<proteinExistence type="predicted"/>
<dbReference type="InterPro" id="IPR028932">
    <property type="entry name" value="TerB-C"/>
</dbReference>
<sequence length="608" mass="70783">MRKHGDDPRRPEQIRFAELEFEGSADRWAIPSREEKLAAEAEEAVRQARRLEEEQLNKESPDHEREQGLSIHSAILSVPDQGVSAASVYRPPVRRMFSDLEMTIETAELRFVRYGREQEWRVEPVCSPAAFHCYWPTYENMSADQQRWYFYWRSEVRQQRYPDTDLSYLFLYVYELINGIGWTRAEEGLWLLTDIWEAYHEPYPKLDRYLSLWIQDYIWANKLQGVLDDQLRKRLGSGQGEWRELELYRQLDAVPMELGLKDWLALSDYDVKKSGLYSNEEHAGELNRLIPKVFELVAQYLARKDGKSLAERFTPPSQTTVRRQLFRNAVYEPSIYGRHVTAAYYSMSTYKPLRMYVTQLIRLTENKLRTLLSYKSKLRGIHVSSEIRDLVERFIEQETARAAVQRRQEQVTISPDKLQRLQQESDTVRNWLTVDEPSWAEQAGDKVLDSDDPAGDVPEIPLDKDTQLDLSPMELSLMKMGEPSMREEQDSIVRDAVPADKLELKQSGFRQKESGLDTQLNHADWTLAGTEWMGLADLLKPVHIEVLRSYLDGQTADTMMELASTHGSMPALLIDEINDAAMDTMGDLLILDDQLNEDYMHLLMKVLR</sequence>